<dbReference type="AlphaFoldDB" id="A0A9P9DMS5"/>
<evidence type="ECO:0000313" key="9">
    <source>
        <dbReference type="Proteomes" id="UP000717696"/>
    </source>
</evidence>
<keyword evidence="3 6" id="KW-0812">Transmembrane</keyword>
<dbReference type="GO" id="GO:0016020">
    <property type="term" value="C:membrane"/>
    <property type="evidence" value="ECO:0007669"/>
    <property type="project" value="UniProtKB-SubCell"/>
</dbReference>
<dbReference type="PANTHER" id="PTHR48022:SF14">
    <property type="entry name" value="MAJOR FACILITATOR SUPERFAMILY (MFS) PROFILE DOMAIN-CONTAINING PROTEIN-RELATED"/>
    <property type="match status" value="1"/>
</dbReference>
<proteinExistence type="inferred from homology"/>
<dbReference type="EMBL" id="JAGMUU010000026">
    <property type="protein sequence ID" value="KAH7122128.1"/>
    <property type="molecule type" value="Genomic_DNA"/>
</dbReference>
<dbReference type="Pfam" id="PF00083">
    <property type="entry name" value="Sugar_tr"/>
    <property type="match status" value="1"/>
</dbReference>
<protein>
    <submittedName>
        <fullName evidence="8">General substrate transporter</fullName>
    </submittedName>
</protein>
<evidence type="ECO:0000256" key="3">
    <source>
        <dbReference type="ARBA" id="ARBA00022692"/>
    </source>
</evidence>
<keyword evidence="5 6" id="KW-0472">Membrane</keyword>
<dbReference type="InterPro" id="IPR036259">
    <property type="entry name" value="MFS_trans_sf"/>
</dbReference>
<evidence type="ECO:0000256" key="2">
    <source>
        <dbReference type="ARBA" id="ARBA00010992"/>
    </source>
</evidence>
<evidence type="ECO:0000259" key="7">
    <source>
        <dbReference type="PROSITE" id="PS50850"/>
    </source>
</evidence>
<dbReference type="InterPro" id="IPR005828">
    <property type="entry name" value="MFS_sugar_transport-like"/>
</dbReference>
<feature type="transmembrane region" description="Helical" evidence="6">
    <location>
        <begin position="25"/>
        <end position="44"/>
    </location>
</feature>
<reference evidence="8" key="1">
    <citation type="journal article" date="2021" name="Nat. Commun.">
        <title>Genetic determinants of endophytism in the Arabidopsis root mycobiome.</title>
        <authorList>
            <person name="Mesny F."/>
            <person name="Miyauchi S."/>
            <person name="Thiergart T."/>
            <person name="Pickel B."/>
            <person name="Atanasova L."/>
            <person name="Karlsson M."/>
            <person name="Huettel B."/>
            <person name="Barry K.W."/>
            <person name="Haridas S."/>
            <person name="Chen C."/>
            <person name="Bauer D."/>
            <person name="Andreopoulos W."/>
            <person name="Pangilinan J."/>
            <person name="LaButti K."/>
            <person name="Riley R."/>
            <person name="Lipzen A."/>
            <person name="Clum A."/>
            <person name="Drula E."/>
            <person name="Henrissat B."/>
            <person name="Kohler A."/>
            <person name="Grigoriev I.V."/>
            <person name="Martin F.M."/>
            <person name="Hacquard S."/>
        </authorList>
    </citation>
    <scope>NUCLEOTIDE SEQUENCE</scope>
    <source>
        <strain evidence="8">MPI-CAGE-AT-0021</strain>
    </source>
</reference>
<evidence type="ECO:0000256" key="4">
    <source>
        <dbReference type="ARBA" id="ARBA00022989"/>
    </source>
</evidence>
<comment type="similarity">
    <text evidence="2">Belongs to the major facilitator superfamily. Sugar transporter (TC 2.A.1.1) family.</text>
</comment>
<dbReference type="Gene3D" id="1.20.1250.20">
    <property type="entry name" value="MFS general substrate transporter like domains"/>
    <property type="match status" value="1"/>
</dbReference>
<organism evidence="8 9">
    <name type="scientific">Dactylonectria estremocensis</name>
    <dbReference type="NCBI Taxonomy" id="1079267"/>
    <lineage>
        <taxon>Eukaryota</taxon>
        <taxon>Fungi</taxon>
        <taxon>Dikarya</taxon>
        <taxon>Ascomycota</taxon>
        <taxon>Pezizomycotina</taxon>
        <taxon>Sordariomycetes</taxon>
        <taxon>Hypocreomycetidae</taxon>
        <taxon>Hypocreales</taxon>
        <taxon>Nectriaceae</taxon>
        <taxon>Dactylonectria</taxon>
    </lineage>
</organism>
<feature type="domain" description="Major facilitator superfamily (MFS) profile" evidence="7">
    <location>
        <begin position="1"/>
        <end position="99"/>
    </location>
</feature>
<name>A0A9P9DMS5_9HYPO</name>
<accession>A0A9P9DMS5</accession>
<dbReference type="GO" id="GO:0005351">
    <property type="term" value="F:carbohydrate:proton symporter activity"/>
    <property type="evidence" value="ECO:0007669"/>
    <property type="project" value="TreeGrafter"/>
</dbReference>
<evidence type="ECO:0000256" key="1">
    <source>
        <dbReference type="ARBA" id="ARBA00004141"/>
    </source>
</evidence>
<dbReference type="InterPro" id="IPR020846">
    <property type="entry name" value="MFS_dom"/>
</dbReference>
<keyword evidence="9" id="KW-1185">Reference proteome</keyword>
<keyword evidence="4 6" id="KW-1133">Transmembrane helix</keyword>
<comment type="subcellular location">
    <subcellularLocation>
        <location evidence="1">Membrane</location>
        <topology evidence="1">Multi-pass membrane protein</topology>
    </subcellularLocation>
</comment>
<gene>
    <name evidence="8" type="ORF">B0J13DRAFT_628785</name>
</gene>
<sequence>MLPGLSMVVPLYTSEISPPKVRGSLLVFETLFVVLGVVFAFRITHVTMDMSSNWSWQLLFLLRIVSGVILGVGAVLPSFSPRWLSSKGHEQEALQTLPN</sequence>
<feature type="transmembrane region" description="Helical" evidence="6">
    <location>
        <begin position="56"/>
        <end position="76"/>
    </location>
</feature>
<evidence type="ECO:0000313" key="8">
    <source>
        <dbReference type="EMBL" id="KAH7122128.1"/>
    </source>
</evidence>
<dbReference type="PANTHER" id="PTHR48022">
    <property type="entry name" value="PLASTIDIC GLUCOSE TRANSPORTER 4"/>
    <property type="match status" value="1"/>
</dbReference>
<dbReference type="PROSITE" id="PS50850">
    <property type="entry name" value="MFS"/>
    <property type="match status" value="1"/>
</dbReference>
<dbReference type="Proteomes" id="UP000717696">
    <property type="component" value="Unassembled WGS sequence"/>
</dbReference>
<evidence type="ECO:0000256" key="6">
    <source>
        <dbReference type="SAM" id="Phobius"/>
    </source>
</evidence>
<dbReference type="InterPro" id="IPR050360">
    <property type="entry name" value="MFS_Sugar_Transporters"/>
</dbReference>
<comment type="caution">
    <text evidence="8">The sequence shown here is derived from an EMBL/GenBank/DDBJ whole genome shotgun (WGS) entry which is preliminary data.</text>
</comment>
<dbReference type="OrthoDB" id="5296287at2759"/>
<dbReference type="SUPFAM" id="SSF103473">
    <property type="entry name" value="MFS general substrate transporter"/>
    <property type="match status" value="1"/>
</dbReference>
<evidence type="ECO:0000256" key="5">
    <source>
        <dbReference type="ARBA" id="ARBA00023136"/>
    </source>
</evidence>